<dbReference type="EMBL" id="JBHUGY010000051">
    <property type="protein sequence ID" value="MFD2057062.1"/>
    <property type="molecule type" value="Genomic_DNA"/>
</dbReference>
<evidence type="ECO:0000259" key="4">
    <source>
        <dbReference type="PROSITE" id="PS50995"/>
    </source>
</evidence>
<dbReference type="Gene3D" id="1.10.10.10">
    <property type="entry name" value="Winged helix-like DNA-binding domain superfamily/Winged helix DNA-binding domain"/>
    <property type="match status" value="1"/>
</dbReference>
<feature type="domain" description="HTH marR-type" evidence="4">
    <location>
        <begin position="1"/>
        <end position="143"/>
    </location>
</feature>
<dbReference type="SUPFAM" id="SSF46785">
    <property type="entry name" value="Winged helix' DNA-binding domain"/>
    <property type="match status" value="1"/>
</dbReference>
<keyword evidence="3" id="KW-0804">Transcription</keyword>
<evidence type="ECO:0000256" key="3">
    <source>
        <dbReference type="ARBA" id="ARBA00023163"/>
    </source>
</evidence>
<gene>
    <name evidence="5" type="ORF">ACFSQT_29480</name>
</gene>
<dbReference type="PROSITE" id="PS01117">
    <property type="entry name" value="HTH_MARR_1"/>
    <property type="match status" value="1"/>
</dbReference>
<dbReference type="PROSITE" id="PS50995">
    <property type="entry name" value="HTH_MARR_2"/>
    <property type="match status" value="1"/>
</dbReference>
<keyword evidence="1" id="KW-0805">Transcription regulation</keyword>
<accession>A0ABW4WNP9</accession>
<evidence type="ECO:0000313" key="6">
    <source>
        <dbReference type="Proteomes" id="UP001597349"/>
    </source>
</evidence>
<dbReference type="Pfam" id="PF12802">
    <property type="entry name" value="MarR_2"/>
    <property type="match status" value="1"/>
</dbReference>
<protein>
    <submittedName>
        <fullName evidence="5">MarR family winged helix-turn-helix transcriptional regulator</fullName>
    </submittedName>
</protein>
<dbReference type="InterPro" id="IPR000835">
    <property type="entry name" value="HTH_MarR-typ"/>
</dbReference>
<reference evidence="6" key="1">
    <citation type="journal article" date="2019" name="Int. J. Syst. Evol. Microbiol.">
        <title>The Global Catalogue of Microorganisms (GCM) 10K type strain sequencing project: providing services to taxonomists for standard genome sequencing and annotation.</title>
        <authorList>
            <consortium name="The Broad Institute Genomics Platform"/>
            <consortium name="The Broad Institute Genome Sequencing Center for Infectious Disease"/>
            <person name="Wu L."/>
            <person name="Ma J."/>
        </authorList>
    </citation>
    <scope>NUCLEOTIDE SEQUENCE [LARGE SCALE GENOMIC DNA]</scope>
    <source>
        <strain evidence="6">CGMCC 1.16226</strain>
    </source>
</reference>
<organism evidence="5 6">
    <name type="scientific">Mesorhizobium calcicola</name>
    <dbReference type="NCBI Taxonomy" id="1300310"/>
    <lineage>
        <taxon>Bacteria</taxon>
        <taxon>Pseudomonadati</taxon>
        <taxon>Pseudomonadota</taxon>
        <taxon>Alphaproteobacteria</taxon>
        <taxon>Hyphomicrobiales</taxon>
        <taxon>Phyllobacteriaceae</taxon>
        <taxon>Mesorhizobium</taxon>
    </lineage>
</organism>
<dbReference type="PANTHER" id="PTHR33164:SF105">
    <property type="entry name" value="TRANSCRIPTIONAL REPRESSOR PROTEIN-RELATED"/>
    <property type="match status" value="1"/>
</dbReference>
<evidence type="ECO:0000256" key="2">
    <source>
        <dbReference type="ARBA" id="ARBA00023125"/>
    </source>
</evidence>
<proteinExistence type="predicted"/>
<evidence type="ECO:0000256" key="1">
    <source>
        <dbReference type="ARBA" id="ARBA00023015"/>
    </source>
</evidence>
<dbReference type="InterPro" id="IPR023187">
    <property type="entry name" value="Tscrpt_reg_MarR-type_CS"/>
</dbReference>
<keyword evidence="2" id="KW-0238">DNA-binding</keyword>
<keyword evidence="6" id="KW-1185">Reference proteome</keyword>
<dbReference type="InterPro" id="IPR036388">
    <property type="entry name" value="WH-like_DNA-bd_sf"/>
</dbReference>
<dbReference type="RefSeq" id="WP_379024749.1">
    <property type="nucleotide sequence ID" value="NZ_JBHUGY010000051.1"/>
</dbReference>
<dbReference type="InterPro" id="IPR036390">
    <property type="entry name" value="WH_DNA-bd_sf"/>
</dbReference>
<dbReference type="SMART" id="SM00347">
    <property type="entry name" value="HTH_MARR"/>
    <property type="match status" value="1"/>
</dbReference>
<sequence>MQALNQPLAIDGCYCFTVRKAARRISRLYDRFLEPIGLRITQHLILAVLDEVHEASVNNLADRLDLERTAMGKNLTLLERSGLVQIQSSLTDKRSRLATLTPEGKRVFKQSVPLWREAQQQFGLLNGVARAQELRNALKEVKLNGGEAER</sequence>
<dbReference type="Proteomes" id="UP001597349">
    <property type="component" value="Unassembled WGS sequence"/>
</dbReference>
<name>A0ABW4WNP9_9HYPH</name>
<comment type="caution">
    <text evidence="5">The sequence shown here is derived from an EMBL/GenBank/DDBJ whole genome shotgun (WGS) entry which is preliminary data.</text>
</comment>
<evidence type="ECO:0000313" key="5">
    <source>
        <dbReference type="EMBL" id="MFD2057062.1"/>
    </source>
</evidence>
<dbReference type="PANTHER" id="PTHR33164">
    <property type="entry name" value="TRANSCRIPTIONAL REGULATOR, MARR FAMILY"/>
    <property type="match status" value="1"/>
</dbReference>
<dbReference type="InterPro" id="IPR039422">
    <property type="entry name" value="MarR/SlyA-like"/>
</dbReference>